<dbReference type="AlphaFoldDB" id="A0A1A9ZV16"/>
<organism evidence="1 2">
    <name type="scientific">Glossina pallidipes</name>
    <name type="common">Tsetse fly</name>
    <dbReference type="NCBI Taxonomy" id="7398"/>
    <lineage>
        <taxon>Eukaryota</taxon>
        <taxon>Metazoa</taxon>
        <taxon>Ecdysozoa</taxon>
        <taxon>Arthropoda</taxon>
        <taxon>Hexapoda</taxon>
        <taxon>Insecta</taxon>
        <taxon>Pterygota</taxon>
        <taxon>Neoptera</taxon>
        <taxon>Endopterygota</taxon>
        <taxon>Diptera</taxon>
        <taxon>Brachycera</taxon>
        <taxon>Muscomorpha</taxon>
        <taxon>Hippoboscoidea</taxon>
        <taxon>Glossinidae</taxon>
        <taxon>Glossina</taxon>
    </lineage>
</organism>
<evidence type="ECO:0000313" key="1">
    <source>
        <dbReference type="EnsemblMetazoa" id="GPAI025928-PA"/>
    </source>
</evidence>
<evidence type="ECO:0000313" key="2">
    <source>
        <dbReference type="Proteomes" id="UP000092445"/>
    </source>
</evidence>
<reference evidence="2" key="1">
    <citation type="submission" date="2014-03" db="EMBL/GenBank/DDBJ databases">
        <authorList>
            <person name="Aksoy S."/>
            <person name="Warren W."/>
            <person name="Wilson R.K."/>
        </authorList>
    </citation>
    <scope>NUCLEOTIDE SEQUENCE [LARGE SCALE GENOMIC DNA]</scope>
    <source>
        <strain evidence="2">IAEA</strain>
    </source>
</reference>
<dbReference type="EnsemblMetazoa" id="GPAI025928-RA">
    <property type="protein sequence ID" value="GPAI025928-PA"/>
    <property type="gene ID" value="GPAI025928"/>
</dbReference>
<keyword evidence="2" id="KW-1185">Reference proteome</keyword>
<protein>
    <submittedName>
        <fullName evidence="1">Uncharacterized protein</fullName>
    </submittedName>
</protein>
<reference evidence="1" key="2">
    <citation type="submission" date="2020-05" db="UniProtKB">
        <authorList>
            <consortium name="EnsemblMetazoa"/>
        </authorList>
    </citation>
    <scope>IDENTIFICATION</scope>
    <source>
        <strain evidence="1">IAEA</strain>
    </source>
</reference>
<dbReference type="Proteomes" id="UP000092445">
    <property type="component" value="Unassembled WGS sequence"/>
</dbReference>
<accession>A0A1A9ZV16</accession>
<name>A0A1A9ZV16_GLOPL</name>
<sequence>MALILSWYKMVTLCDLVIDIPAIEHNEKSSSSESEHLKSAWDKRIICLDSKANARGGRVRFLREMSKTVMAGKLSRKLRKAFNIYLWPERKLQKNCNVSNPDIVEIFNARNQREASSNLEKTNCKLLVPFQETTILRRSGNSLERRARLACTQSLDHQGPKHA</sequence>
<proteinExistence type="predicted"/>
<dbReference type="VEuPathDB" id="VectorBase:GPAI025928"/>